<feature type="transmembrane region" description="Helical" evidence="1">
    <location>
        <begin position="189"/>
        <end position="213"/>
    </location>
</feature>
<dbReference type="OrthoDB" id="3240386at2759"/>
<feature type="transmembrane region" description="Helical" evidence="1">
    <location>
        <begin position="234"/>
        <end position="258"/>
    </location>
</feature>
<keyword evidence="1" id="KW-0472">Membrane</keyword>
<keyword evidence="1" id="KW-0812">Transmembrane</keyword>
<feature type="transmembrane region" description="Helical" evidence="1">
    <location>
        <begin position="110"/>
        <end position="134"/>
    </location>
</feature>
<proteinExistence type="predicted"/>
<dbReference type="OMA" id="YIEMIAC"/>
<keyword evidence="1" id="KW-1133">Transmembrane helix</keyword>
<feature type="transmembrane region" description="Helical" evidence="1">
    <location>
        <begin position="264"/>
        <end position="283"/>
    </location>
</feature>
<keyword evidence="3" id="KW-1185">Reference proteome</keyword>
<comment type="caution">
    <text evidence="2">The sequence shown here is derived from an EMBL/GenBank/DDBJ whole genome shotgun (WGS) entry which is preliminary data.</text>
</comment>
<reference evidence="3" key="1">
    <citation type="journal article" date="2012" name="Science">
        <title>The Paleozoic origin of enzymatic lignin decomposition reconstructed from 31 fungal genomes.</title>
        <authorList>
            <person name="Floudas D."/>
            <person name="Binder M."/>
            <person name="Riley R."/>
            <person name="Barry K."/>
            <person name="Blanchette R.A."/>
            <person name="Henrissat B."/>
            <person name="Martinez A.T."/>
            <person name="Otillar R."/>
            <person name="Spatafora J.W."/>
            <person name="Yadav J.S."/>
            <person name="Aerts A."/>
            <person name="Benoit I."/>
            <person name="Boyd A."/>
            <person name="Carlson A."/>
            <person name="Copeland A."/>
            <person name="Coutinho P.M."/>
            <person name="de Vries R.P."/>
            <person name="Ferreira P."/>
            <person name="Findley K."/>
            <person name="Foster B."/>
            <person name="Gaskell J."/>
            <person name="Glotzer D."/>
            <person name="Gorecki P."/>
            <person name="Heitman J."/>
            <person name="Hesse C."/>
            <person name="Hori C."/>
            <person name="Igarashi K."/>
            <person name="Jurgens J.A."/>
            <person name="Kallen N."/>
            <person name="Kersten P."/>
            <person name="Kohler A."/>
            <person name="Kuees U."/>
            <person name="Kumar T.K.A."/>
            <person name="Kuo A."/>
            <person name="LaButti K."/>
            <person name="Larrondo L.F."/>
            <person name="Lindquist E."/>
            <person name="Ling A."/>
            <person name="Lombard V."/>
            <person name="Lucas S."/>
            <person name="Lundell T."/>
            <person name="Martin R."/>
            <person name="McLaughlin D.J."/>
            <person name="Morgenstern I."/>
            <person name="Morin E."/>
            <person name="Murat C."/>
            <person name="Nagy L.G."/>
            <person name="Nolan M."/>
            <person name="Ohm R.A."/>
            <person name="Patyshakuliyeva A."/>
            <person name="Rokas A."/>
            <person name="Ruiz-Duenas F.J."/>
            <person name="Sabat G."/>
            <person name="Salamov A."/>
            <person name="Samejima M."/>
            <person name="Schmutz J."/>
            <person name="Slot J.C."/>
            <person name="St John F."/>
            <person name="Stenlid J."/>
            <person name="Sun H."/>
            <person name="Sun S."/>
            <person name="Syed K."/>
            <person name="Tsang A."/>
            <person name="Wiebenga A."/>
            <person name="Young D."/>
            <person name="Pisabarro A."/>
            <person name="Eastwood D.C."/>
            <person name="Martin F."/>
            <person name="Cullen D."/>
            <person name="Grigoriev I.V."/>
            <person name="Hibbett D.S."/>
        </authorList>
    </citation>
    <scope>NUCLEOTIDE SEQUENCE [LARGE SCALE GENOMIC DNA]</scope>
    <source>
        <strain evidence="3">RWD-64-598 SS2</strain>
    </source>
</reference>
<evidence type="ECO:0000313" key="2">
    <source>
        <dbReference type="EMBL" id="EIW78827.1"/>
    </source>
</evidence>
<accession>A0A5M3MIF3</accession>
<dbReference type="AlphaFoldDB" id="A0A5M3MIF3"/>
<dbReference type="KEGG" id="cput:CONPUDRAFT_166725"/>
<dbReference type="GeneID" id="19205618"/>
<dbReference type="Proteomes" id="UP000053558">
    <property type="component" value="Unassembled WGS sequence"/>
</dbReference>
<evidence type="ECO:0000313" key="3">
    <source>
        <dbReference type="Proteomes" id="UP000053558"/>
    </source>
</evidence>
<name>A0A5M3MIF3_CONPW</name>
<dbReference type="EMBL" id="JH711581">
    <property type="protein sequence ID" value="EIW78827.1"/>
    <property type="molecule type" value="Genomic_DNA"/>
</dbReference>
<feature type="transmembrane region" description="Helical" evidence="1">
    <location>
        <begin position="146"/>
        <end position="169"/>
    </location>
</feature>
<gene>
    <name evidence="2" type="ORF">CONPUDRAFT_166725</name>
</gene>
<organism evidence="2 3">
    <name type="scientific">Coniophora puteana (strain RWD-64-598)</name>
    <name type="common">Brown rot fungus</name>
    <dbReference type="NCBI Taxonomy" id="741705"/>
    <lineage>
        <taxon>Eukaryota</taxon>
        <taxon>Fungi</taxon>
        <taxon>Dikarya</taxon>
        <taxon>Basidiomycota</taxon>
        <taxon>Agaricomycotina</taxon>
        <taxon>Agaricomycetes</taxon>
        <taxon>Agaricomycetidae</taxon>
        <taxon>Boletales</taxon>
        <taxon>Coniophorineae</taxon>
        <taxon>Coniophoraceae</taxon>
        <taxon>Coniophora</taxon>
    </lineage>
</organism>
<evidence type="ECO:0000256" key="1">
    <source>
        <dbReference type="SAM" id="Phobius"/>
    </source>
</evidence>
<feature type="transmembrane region" description="Helical" evidence="1">
    <location>
        <begin position="34"/>
        <end position="54"/>
    </location>
</feature>
<sequence>MTSLAALNNNANTPEETPHQIFIDSIRLIGSTTVAGTCYGMMSVTAGACVHTLFRFRRRRTVRRLAFLIGYVATLWVCGTLFVAGLSRAIQNAYVDHRLFMPSPGAYFDWSQPGAVIADAAYTCAIILSDGLMVWRFKVIWYDSAWFNWIMPIPAFLYLASAVLCLISTVDTSIPGHGFYSDVAHRTTVPGFILPMVLNVFTTSCMAGRLYYYRRRLAQSVGPDDPNPKIYTNVAAMLIESCALYTSCSVISIILYLLHSSGEFPMITVLAQVQIIAPLLVLLRIARGIAWDETAVTTVTTGVTGPERAVKFDVAVEDNAESGYASSGRLCGGMFEKYEIQSVIGGVVKADELLDGEV</sequence>
<protein>
    <submittedName>
        <fullName evidence="2">Uncharacterized protein</fullName>
    </submittedName>
</protein>
<feature type="transmembrane region" description="Helical" evidence="1">
    <location>
        <begin position="66"/>
        <end position="90"/>
    </location>
</feature>
<dbReference type="RefSeq" id="XP_007770600.1">
    <property type="nucleotide sequence ID" value="XM_007772410.1"/>
</dbReference>